<dbReference type="PANTHER" id="PTHR11062:SF281">
    <property type="entry name" value="EXOSTOSIN-LIKE 2"/>
    <property type="match status" value="1"/>
</dbReference>
<keyword evidence="4" id="KW-1185">Reference proteome</keyword>
<dbReference type="PANTHER" id="PTHR11062">
    <property type="entry name" value="EXOSTOSIN HEPARAN SULFATE GLYCOSYLTRANSFERASE -RELATED"/>
    <property type="match status" value="1"/>
</dbReference>
<proteinExistence type="inferred from homology"/>
<evidence type="ECO:0000256" key="1">
    <source>
        <dbReference type="ARBA" id="ARBA00010271"/>
    </source>
</evidence>
<name>A0A6J8DRM6_MYTCO</name>
<organism evidence="3 4">
    <name type="scientific">Mytilus coruscus</name>
    <name type="common">Sea mussel</name>
    <dbReference type="NCBI Taxonomy" id="42192"/>
    <lineage>
        <taxon>Eukaryota</taxon>
        <taxon>Metazoa</taxon>
        <taxon>Spiralia</taxon>
        <taxon>Lophotrochozoa</taxon>
        <taxon>Mollusca</taxon>
        <taxon>Bivalvia</taxon>
        <taxon>Autobranchia</taxon>
        <taxon>Pteriomorphia</taxon>
        <taxon>Mytilida</taxon>
        <taxon>Mytiloidea</taxon>
        <taxon>Mytilidae</taxon>
        <taxon>Mytilinae</taxon>
        <taxon>Mytilus</taxon>
    </lineage>
</organism>
<sequence length="429" mass="50754">MRSVNSETPKEVTKHEDSDQGQRKAFRFYIYDIPELLNKNITHCKFVQPFMCVDFQDRGFGSETFIDGFGEEISFRATSMFSIEMIIHNKLKTNRLRTYNPDEADLFYVPAYFGLLELCYKETTRKKFQVLRELFTNNVYFSSGKPHISTLGLLYVWMPPDVNLGAHFKKNGKQMLTFLTLESVQIESMDPLSEIVIPYPSYGHFLHSMERTLYTNPLQSRNIYILLPIGEQYYEHSKRRQLLTDVTTYTDLSYDYFMKEHINMTFDRVHYITRECPQVITQHVIQWMQHSVFCLQPRGDTDSRKSFYDSLMSGCIPVMIPKSTNPYAFQNLIDYEQFSVILPFSYIDIDTESIYDILYDIPRYKVISLHSNVRKIAQYLQYSVSDNEEVKEESDALQLIFMALSDRFKLPYDKKHLYNLHINHDNQYL</sequence>
<dbReference type="InterPro" id="IPR040911">
    <property type="entry name" value="Exostosin_GT47"/>
</dbReference>
<dbReference type="Proteomes" id="UP000507470">
    <property type="component" value="Unassembled WGS sequence"/>
</dbReference>
<dbReference type="OrthoDB" id="1924787at2759"/>
<reference evidence="3 4" key="1">
    <citation type="submission" date="2020-06" db="EMBL/GenBank/DDBJ databases">
        <authorList>
            <person name="Li R."/>
            <person name="Bekaert M."/>
        </authorList>
    </citation>
    <scope>NUCLEOTIDE SEQUENCE [LARGE SCALE GENOMIC DNA]</scope>
    <source>
        <strain evidence="4">wild</strain>
    </source>
</reference>
<dbReference type="GO" id="GO:0016757">
    <property type="term" value="F:glycosyltransferase activity"/>
    <property type="evidence" value="ECO:0007669"/>
    <property type="project" value="UniProtKB-KW"/>
</dbReference>
<evidence type="ECO:0000259" key="2">
    <source>
        <dbReference type="Pfam" id="PF03016"/>
    </source>
</evidence>
<evidence type="ECO:0000313" key="4">
    <source>
        <dbReference type="Proteomes" id="UP000507470"/>
    </source>
</evidence>
<dbReference type="EC" id="2.4.1.-" evidence="3"/>
<evidence type="ECO:0000313" key="3">
    <source>
        <dbReference type="EMBL" id="CAC5411263.1"/>
    </source>
</evidence>
<gene>
    <name evidence="3" type="ORF">MCOR_44377</name>
</gene>
<protein>
    <submittedName>
        <fullName evidence="3">MUR3</fullName>
        <ecNumber evidence="3">2.4.1.-</ecNumber>
    </submittedName>
</protein>
<dbReference type="GO" id="GO:0015012">
    <property type="term" value="P:heparan sulfate proteoglycan biosynthetic process"/>
    <property type="evidence" value="ECO:0007669"/>
    <property type="project" value="UniProtKB-ARBA"/>
</dbReference>
<dbReference type="AlphaFoldDB" id="A0A6J8DRM6"/>
<dbReference type="InterPro" id="IPR004263">
    <property type="entry name" value="Exostosin"/>
</dbReference>
<dbReference type="EMBL" id="CACVKT020007840">
    <property type="protein sequence ID" value="CAC5411263.1"/>
    <property type="molecule type" value="Genomic_DNA"/>
</dbReference>
<dbReference type="Pfam" id="PF03016">
    <property type="entry name" value="Exostosin_GT47"/>
    <property type="match status" value="1"/>
</dbReference>
<comment type="similarity">
    <text evidence="1">Belongs to the glycosyltransferase 47 family.</text>
</comment>
<keyword evidence="3" id="KW-0328">Glycosyltransferase</keyword>
<keyword evidence="3" id="KW-0808">Transferase</keyword>
<feature type="domain" description="Exostosin GT47" evidence="2">
    <location>
        <begin position="23"/>
        <end position="343"/>
    </location>
</feature>
<accession>A0A6J8DRM6</accession>